<dbReference type="Gene3D" id="3.40.50.720">
    <property type="entry name" value="NAD(P)-binding Rossmann-like Domain"/>
    <property type="match status" value="1"/>
</dbReference>
<keyword evidence="13" id="KW-1185">Reference proteome</keyword>
<feature type="binding site" evidence="8">
    <location>
        <position position="249"/>
    </location>
    <ligand>
        <name>shikimate</name>
        <dbReference type="ChEBI" id="CHEBI:36208"/>
    </ligand>
</feature>
<dbReference type="STRING" id="1072685.IX83_02260"/>
<sequence length="277" mass="30095">MIHLAVMGNPIAHSRSPLLHQYFAKSAGIDVHYEKQLVALGEIESSITAFFQNGGKGCNITLPFKQDVYTFLNPKLTDRALLSGSVNTVFIQDNALYGDNTDGVGLVNDIKRQLGKTGLSGQRILIIGAGGATRGVIPSLLDEGITHLHIANRTVSKAASLIDYFSQHLEKWASKPTLSFSAINDAPPCDIIINASSSSLSQEALPLNPEVLQKASFAYDMLYTREGRTAFLDQCSCPKSDGLGMLIYQGLEAFSIWTGLHPSIHYAELEQLLRMDG</sequence>
<evidence type="ECO:0000313" key="13">
    <source>
        <dbReference type="Proteomes" id="UP000028945"/>
    </source>
</evidence>
<name>A0A077DBT9_9BURK</name>
<evidence type="ECO:0000256" key="2">
    <source>
        <dbReference type="ARBA" id="ARBA00012962"/>
    </source>
</evidence>
<protein>
    <recommendedName>
        <fullName evidence="2 8">Shikimate dehydrogenase (NADP(+))</fullName>
        <shortName evidence="8">SDH</shortName>
        <ecNumber evidence="2 8">1.1.1.25</ecNumber>
    </recommendedName>
</protein>
<dbReference type="AlphaFoldDB" id="A0A077DBT9"/>
<evidence type="ECO:0000256" key="1">
    <source>
        <dbReference type="ARBA" id="ARBA00004871"/>
    </source>
</evidence>
<dbReference type="KEGG" id="bpsi:IX83_02260"/>
<feature type="binding site" evidence="8">
    <location>
        <position position="221"/>
    </location>
    <ligand>
        <name>NADP(+)</name>
        <dbReference type="ChEBI" id="CHEBI:58349"/>
    </ligand>
</feature>
<comment type="catalytic activity">
    <reaction evidence="7 8">
        <text>shikimate + NADP(+) = 3-dehydroshikimate + NADPH + H(+)</text>
        <dbReference type="Rhea" id="RHEA:17737"/>
        <dbReference type="ChEBI" id="CHEBI:15378"/>
        <dbReference type="ChEBI" id="CHEBI:16630"/>
        <dbReference type="ChEBI" id="CHEBI:36208"/>
        <dbReference type="ChEBI" id="CHEBI:57783"/>
        <dbReference type="ChEBI" id="CHEBI:58349"/>
        <dbReference type="EC" id="1.1.1.25"/>
    </reaction>
</comment>
<evidence type="ECO:0000259" key="9">
    <source>
        <dbReference type="Pfam" id="PF01488"/>
    </source>
</evidence>
<keyword evidence="5 8" id="KW-0560">Oxidoreductase</keyword>
<evidence type="ECO:0000313" key="12">
    <source>
        <dbReference type="EMBL" id="AIL32295.1"/>
    </source>
</evidence>
<organism evidence="12 13">
    <name type="scientific">Basilea psittacipulmonis DSM 24701</name>
    <dbReference type="NCBI Taxonomy" id="1072685"/>
    <lineage>
        <taxon>Bacteria</taxon>
        <taxon>Pseudomonadati</taxon>
        <taxon>Pseudomonadota</taxon>
        <taxon>Betaproteobacteria</taxon>
        <taxon>Burkholderiales</taxon>
        <taxon>Alcaligenaceae</taxon>
        <taxon>Basilea</taxon>
    </lineage>
</organism>
<evidence type="ECO:0000256" key="4">
    <source>
        <dbReference type="ARBA" id="ARBA00022857"/>
    </source>
</evidence>
<feature type="binding site" evidence="8">
    <location>
        <position position="78"/>
    </location>
    <ligand>
        <name>NADP(+)</name>
        <dbReference type="ChEBI" id="CHEBI:58349"/>
    </ligand>
</feature>
<feature type="domain" description="Shikimate dehydrogenase substrate binding N-terminal" evidence="10">
    <location>
        <begin position="6"/>
        <end position="89"/>
    </location>
</feature>
<comment type="pathway">
    <text evidence="1 8">Metabolic intermediate biosynthesis; chorismate biosynthesis; chorismate from D-erythrose 4-phosphate and phosphoenolpyruvate: step 4/7.</text>
</comment>
<evidence type="ECO:0000256" key="8">
    <source>
        <dbReference type="HAMAP-Rule" id="MF_00222"/>
    </source>
</evidence>
<feature type="binding site" evidence="8">
    <location>
        <position position="87"/>
    </location>
    <ligand>
        <name>shikimate</name>
        <dbReference type="ChEBI" id="CHEBI:36208"/>
    </ligand>
</feature>
<dbReference type="eggNOG" id="COG0169">
    <property type="taxonomic scope" value="Bacteria"/>
</dbReference>
<feature type="binding site" evidence="8">
    <location>
        <position position="242"/>
    </location>
    <ligand>
        <name>NADP(+)</name>
        <dbReference type="ChEBI" id="CHEBI:58349"/>
    </ligand>
</feature>
<dbReference type="GO" id="GO:0009073">
    <property type="term" value="P:aromatic amino acid family biosynthetic process"/>
    <property type="evidence" value="ECO:0007669"/>
    <property type="project" value="UniProtKB-KW"/>
</dbReference>
<dbReference type="Gene3D" id="3.40.50.10860">
    <property type="entry name" value="Leucine Dehydrogenase, chain A, domain 1"/>
    <property type="match status" value="1"/>
</dbReference>
<dbReference type="RefSeq" id="WP_038498688.1">
    <property type="nucleotide sequence ID" value="NZ_AFWK01000085.1"/>
</dbReference>
<feature type="domain" description="Quinate/shikimate 5-dehydrogenase/glutamyl-tRNA reductase" evidence="9">
    <location>
        <begin position="118"/>
        <end position="198"/>
    </location>
</feature>
<dbReference type="GO" id="GO:0008652">
    <property type="term" value="P:amino acid biosynthetic process"/>
    <property type="evidence" value="ECO:0007669"/>
    <property type="project" value="UniProtKB-KW"/>
</dbReference>
<keyword evidence="6 8" id="KW-0057">Aromatic amino acid biosynthesis</keyword>
<reference evidence="12 13" key="1">
    <citation type="journal article" date="2014" name="BMC Genomics">
        <title>A genomic perspective on a new bacterial genus and species from the Alcaligenaceae family, Basilea psittacipulmonis.</title>
        <authorList>
            <person name="Whiteson K.L."/>
            <person name="Hernandez D."/>
            <person name="Lazarevic V."/>
            <person name="Gaia N."/>
            <person name="Farinelli L."/>
            <person name="Francois P."/>
            <person name="Pilo P."/>
            <person name="Frey J."/>
            <person name="Schrenzel J."/>
        </authorList>
    </citation>
    <scope>NUCLEOTIDE SEQUENCE [LARGE SCALE GENOMIC DNA]</scope>
    <source>
        <strain evidence="12 13">DSM 24701</strain>
    </source>
</reference>
<feature type="binding site" evidence="8">
    <location>
        <begin position="152"/>
        <end position="157"/>
    </location>
    <ligand>
        <name>NADP(+)</name>
        <dbReference type="ChEBI" id="CHEBI:58349"/>
    </ligand>
</feature>
<dbReference type="InterPro" id="IPR006151">
    <property type="entry name" value="Shikm_DH/Glu-tRNA_Rdtase"/>
</dbReference>
<feature type="binding site" evidence="8">
    <location>
        <begin position="128"/>
        <end position="132"/>
    </location>
    <ligand>
        <name>NADP(+)</name>
        <dbReference type="ChEBI" id="CHEBI:58349"/>
    </ligand>
</feature>
<proteinExistence type="inferred from homology"/>
<dbReference type="PANTHER" id="PTHR21089">
    <property type="entry name" value="SHIKIMATE DEHYDROGENASE"/>
    <property type="match status" value="1"/>
</dbReference>
<dbReference type="GO" id="GO:0004764">
    <property type="term" value="F:shikimate 3-dehydrogenase (NADP+) activity"/>
    <property type="evidence" value="ECO:0007669"/>
    <property type="project" value="UniProtKB-UniRule"/>
</dbReference>
<comment type="similarity">
    <text evidence="8">Belongs to the shikimate dehydrogenase family.</text>
</comment>
<dbReference type="NCBIfam" id="TIGR00507">
    <property type="entry name" value="aroE"/>
    <property type="match status" value="1"/>
</dbReference>
<dbReference type="InterPro" id="IPR036291">
    <property type="entry name" value="NAD(P)-bd_dom_sf"/>
</dbReference>
<dbReference type="HAMAP" id="MF_00222">
    <property type="entry name" value="Shikimate_DH_AroE"/>
    <property type="match status" value="1"/>
</dbReference>
<feature type="binding site" evidence="8">
    <location>
        <begin position="14"/>
        <end position="16"/>
    </location>
    <ligand>
        <name>shikimate</name>
        <dbReference type="ChEBI" id="CHEBI:36208"/>
    </ligand>
</feature>
<comment type="subunit">
    <text evidence="8">Homodimer.</text>
</comment>
<evidence type="ECO:0000256" key="6">
    <source>
        <dbReference type="ARBA" id="ARBA00023141"/>
    </source>
</evidence>
<dbReference type="PANTHER" id="PTHR21089:SF1">
    <property type="entry name" value="BIFUNCTIONAL 3-DEHYDROQUINATE DEHYDRATASE_SHIKIMATE DEHYDROGENASE, CHLOROPLASTIC"/>
    <property type="match status" value="1"/>
</dbReference>
<dbReference type="InterPro" id="IPR013708">
    <property type="entry name" value="Shikimate_DH-bd_N"/>
</dbReference>
<keyword evidence="4 8" id="KW-0521">NADP</keyword>
<dbReference type="GO" id="GO:0019632">
    <property type="term" value="P:shikimate metabolic process"/>
    <property type="evidence" value="ECO:0007669"/>
    <property type="project" value="InterPro"/>
</dbReference>
<dbReference type="NCBIfam" id="NF001310">
    <property type="entry name" value="PRK00258.1-2"/>
    <property type="match status" value="1"/>
</dbReference>
<keyword evidence="3 8" id="KW-0028">Amino-acid biosynthesis</keyword>
<evidence type="ECO:0000256" key="5">
    <source>
        <dbReference type="ARBA" id="ARBA00023002"/>
    </source>
</evidence>
<dbReference type="UniPathway" id="UPA00053">
    <property type="reaction ID" value="UER00087"/>
</dbReference>
<feature type="active site" description="Proton acceptor" evidence="8">
    <location>
        <position position="65"/>
    </location>
</feature>
<feature type="binding site" evidence="8">
    <location>
        <position position="223"/>
    </location>
    <ligand>
        <name>shikimate</name>
        <dbReference type="ChEBI" id="CHEBI:36208"/>
    </ligand>
</feature>
<dbReference type="SUPFAM" id="SSF51735">
    <property type="entry name" value="NAD(P)-binding Rossmann-fold domains"/>
    <property type="match status" value="1"/>
</dbReference>
<dbReference type="CDD" id="cd01065">
    <property type="entry name" value="NAD_bind_Shikimate_DH"/>
    <property type="match status" value="1"/>
</dbReference>
<evidence type="ECO:0000259" key="10">
    <source>
        <dbReference type="Pfam" id="PF08501"/>
    </source>
</evidence>
<dbReference type="OrthoDB" id="9776868at2"/>
<evidence type="ECO:0000256" key="7">
    <source>
        <dbReference type="ARBA" id="ARBA00049442"/>
    </source>
</evidence>
<feature type="binding site" evidence="8">
    <location>
        <position position="102"/>
    </location>
    <ligand>
        <name>shikimate</name>
        <dbReference type="ChEBI" id="CHEBI:36208"/>
    </ligand>
</feature>
<comment type="function">
    <text evidence="8">Involved in the biosynthesis of the chorismate, which leads to the biosynthesis of aromatic amino acids. Catalyzes the reversible NADPH linked reduction of 3-dehydroshikimate (DHSA) to yield shikimate (SA).</text>
</comment>
<evidence type="ECO:0000256" key="3">
    <source>
        <dbReference type="ARBA" id="ARBA00022605"/>
    </source>
</evidence>
<feature type="domain" description="SDH C-terminal" evidence="11">
    <location>
        <begin position="242"/>
        <end position="264"/>
    </location>
</feature>
<evidence type="ECO:0000259" key="11">
    <source>
        <dbReference type="Pfam" id="PF18317"/>
    </source>
</evidence>
<dbReference type="InterPro" id="IPR046346">
    <property type="entry name" value="Aminoacid_DH-like_N_sf"/>
</dbReference>
<dbReference type="InterPro" id="IPR022893">
    <property type="entry name" value="Shikimate_DH_fam"/>
</dbReference>
<dbReference type="EC" id="1.1.1.25" evidence="2 8"/>
<dbReference type="SUPFAM" id="SSF53223">
    <property type="entry name" value="Aminoacid dehydrogenase-like, N-terminal domain"/>
    <property type="match status" value="1"/>
</dbReference>
<dbReference type="GO" id="GO:0050661">
    <property type="term" value="F:NADP binding"/>
    <property type="evidence" value="ECO:0007669"/>
    <property type="project" value="InterPro"/>
</dbReference>
<dbReference type="EMBL" id="CP009238">
    <property type="protein sequence ID" value="AIL32295.1"/>
    <property type="molecule type" value="Genomic_DNA"/>
</dbReference>
<dbReference type="GO" id="GO:0009423">
    <property type="term" value="P:chorismate biosynthetic process"/>
    <property type="evidence" value="ECO:0007669"/>
    <property type="project" value="UniProtKB-UniRule"/>
</dbReference>
<dbReference type="Pfam" id="PF18317">
    <property type="entry name" value="SDH_C"/>
    <property type="match status" value="1"/>
</dbReference>
<dbReference type="Pfam" id="PF01488">
    <property type="entry name" value="Shikimate_DH"/>
    <property type="match status" value="1"/>
</dbReference>
<dbReference type="GO" id="GO:0005829">
    <property type="term" value="C:cytosol"/>
    <property type="evidence" value="ECO:0007669"/>
    <property type="project" value="TreeGrafter"/>
</dbReference>
<feature type="binding site" evidence="8">
    <location>
        <position position="61"/>
    </location>
    <ligand>
        <name>shikimate</name>
        <dbReference type="ChEBI" id="CHEBI:36208"/>
    </ligand>
</feature>
<dbReference type="InterPro" id="IPR011342">
    <property type="entry name" value="Shikimate_DH"/>
</dbReference>
<accession>A0A077DBT9</accession>
<gene>
    <name evidence="8" type="primary">aroE</name>
    <name evidence="12" type="ORF">IX83_02260</name>
</gene>
<dbReference type="HOGENOM" id="CLU_044063_2_1_4"/>
<dbReference type="InterPro" id="IPR041121">
    <property type="entry name" value="SDH_C"/>
</dbReference>
<dbReference type="Pfam" id="PF08501">
    <property type="entry name" value="Shikimate_dh_N"/>
    <property type="match status" value="1"/>
</dbReference>
<dbReference type="Proteomes" id="UP000028945">
    <property type="component" value="Chromosome"/>
</dbReference>